<evidence type="ECO:0000256" key="2">
    <source>
        <dbReference type="ARBA" id="ARBA00022691"/>
    </source>
</evidence>
<protein>
    <recommendedName>
        <fullName evidence="5">Arsenite methyltransferase</fullName>
        <ecNumber evidence="4">2.1.1.137</ecNumber>
    </recommendedName>
</protein>
<evidence type="ECO:0000256" key="5">
    <source>
        <dbReference type="ARBA" id="ARBA00034545"/>
    </source>
</evidence>
<evidence type="ECO:0000256" key="1">
    <source>
        <dbReference type="ARBA" id="ARBA00022679"/>
    </source>
</evidence>
<reference evidence="10 11" key="1">
    <citation type="submission" date="2019-11" db="EMBL/GenBank/DDBJ databases">
        <authorList>
            <person name="Holert J."/>
        </authorList>
    </citation>
    <scope>NUCLEOTIDE SEQUENCE [LARGE SCALE GENOMIC DNA]</scope>
    <source>
        <strain evidence="10">BC5_2</strain>
    </source>
</reference>
<organism evidence="10 11">
    <name type="scientific">BD1-7 clade bacterium</name>
    <dbReference type="NCBI Taxonomy" id="2029982"/>
    <lineage>
        <taxon>Bacteria</taxon>
        <taxon>Pseudomonadati</taxon>
        <taxon>Pseudomonadota</taxon>
        <taxon>Gammaproteobacteria</taxon>
        <taxon>Cellvibrionales</taxon>
        <taxon>Spongiibacteraceae</taxon>
        <taxon>BD1-7 clade</taxon>
    </lineage>
</organism>
<sequence>MNAKTTAEKVQDYYGKVLQSSADLKTSACCPIDAMPAHLLPLMRNLHDDVKNKFYGCGSPIPLAIEGTTVLDLGCGTGRDAYLLAQLVGESGSVIGVDMTDEQLDVARTHDDFHRKAFGYARSNTRFEKAYIEDLGFLDDNSVDVVVSNCVINLSADKAAVFQEIFRVLKPGGELYFSDIYASRRISQPLREDPVLLGECLSGALYTEDFRRMMADVGCQDFRIMSKGTVELHDPVIIEKIGMVDFYSITVRAFKLDLEDRCENFGQIATYRGGIKHATHQFALDDHHLFEKGLPMPICGNTARMLEDTRLTAFFDVLGNTDTHYGLFDCGADDGVKTSSEAPCC</sequence>
<dbReference type="InterPro" id="IPR029063">
    <property type="entry name" value="SAM-dependent_MTases_sf"/>
</dbReference>
<feature type="domain" description="Methyltransferase" evidence="9">
    <location>
        <begin position="66"/>
        <end position="217"/>
    </location>
</feature>
<dbReference type="Pfam" id="PF13847">
    <property type="entry name" value="Methyltransf_31"/>
    <property type="match status" value="1"/>
</dbReference>
<dbReference type="Gene3D" id="3.40.50.150">
    <property type="entry name" value="Vaccinia Virus protein VP39"/>
    <property type="match status" value="1"/>
</dbReference>
<dbReference type="Proteomes" id="UP000434580">
    <property type="component" value="Unassembled WGS sequence"/>
</dbReference>
<proteinExistence type="inferred from homology"/>
<dbReference type="PANTHER" id="PTHR43675:SF8">
    <property type="entry name" value="ARSENITE METHYLTRANSFERASE"/>
    <property type="match status" value="1"/>
</dbReference>
<evidence type="ECO:0000313" key="10">
    <source>
        <dbReference type="EMBL" id="CAA0081716.1"/>
    </source>
</evidence>
<evidence type="ECO:0000256" key="4">
    <source>
        <dbReference type="ARBA" id="ARBA00034521"/>
    </source>
</evidence>
<dbReference type="OrthoDB" id="9772751at2"/>
<dbReference type="EMBL" id="CACSII010000001">
    <property type="protein sequence ID" value="CAA0081716.1"/>
    <property type="molecule type" value="Genomic_DNA"/>
</dbReference>
<evidence type="ECO:0000256" key="3">
    <source>
        <dbReference type="ARBA" id="ARBA00034487"/>
    </source>
</evidence>
<dbReference type="GO" id="GO:0030791">
    <property type="term" value="F:arsenite methyltransferase activity"/>
    <property type="evidence" value="ECO:0007669"/>
    <property type="project" value="UniProtKB-EC"/>
</dbReference>
<dbReference type="InterPro" id="IPR026669">
    <property type="entry name" value="Arsenite_MeTrfase-like"/>
</dbReference>
<evidence type="ECO:0000256" key="6">
    <source>
        <dbReference type="ARBA" id="ARBA00047941"/>
    </source>
</evidence>
<name>A0A5S9MXR1_9GAMM</name>
<keyword evidence="2" id="KW-0949">S-adenosyl-L-methionine</keyword>
<dbReference type="InterPro" id="IPR025714">
    <property type="entry name" value="Methyltranfer_dom"/>
</dbReference>
<dbReference type="Gene3D" id="3.40.5.100">
    <property type="match status" value="1"/>
</dbReference>
<evidence type="ECO:0000256" key="7">
    <source>
        <dbReference type="ARBA" id="ARBA00047943"/>
    </source>
</evidence>
<evidence type="ECO:0000259" key="9">
    <source>
        <dbReference type="Pfam" id="PF13847"/>
    </source>
</evidence>
<dbReference type="PANTHER" id="PTHR43675">
    <property type="entry name" value="ARSENITE METHYLTRANSFERASE"/>
    <property type="match status" value="1"/>
</dbReference>
<keyword evidence="1 10" id="KW-0808">Transferase</keyword>
<accession>A0A5S9MXR1</accession>
<comment type="similarity">
    <text evidence="3">Belongs to the methyltransferase superfamily. Arsenite methyltransferase family.</text>
</comment>
<dbReference type="EC" id="2.1.1.137" evidence="4"/>
<comment type="catalytic activity">
    <reaction evidence="8">
        <text>arsenic triglutathione + 3 [thioredoxin]-dithiol + 3 S-adenosyl-L-methionine = trimethylarsine + 3 [thioredoxin]-disulfide + 3 glutathione + 3 S-adenosyl-L-homocysteine + 3 H(+)</text>
        <dbReference type="Rhea" id="RHEA:69432"/>
        <dbReference type="Rhea" id="RHEA-COMP:10698"/>
        <dbReference type="Rhea" id="RHEA-COMP:10700"/>
        <dbReference type="ChEBI" id="CHEBI:15378"/>
        <dbReference type="ChEBI" id="CHEBI:27130"/>
        <dbReference type="ChEBI" id="CHEBI:29950"/>
        <dbReference type="ChEBI" id="CHEBI:50058"/>
        <dbReference type="ChEBI" id="CHEBI:57856"/>
        <dbReference type="ChEBI" id="CHEBI:57925"/>
        <dbReference type="ChEBI" id="CHEBI:59789"/>
        <dbReference type="ChEBI" id="CHEBI:183640"/>
        <dbReference type="EC" id="2.1.1.137"/>
    </reaction>
</comment>
<dbReference type="AlphaFoldDB" id="A0A5S9MXR1"/>
<comment type="catalytic activity">
    <reaction evidence="7">
        <text>arsenic triglutathione + 2 [thioredoxin]-dithiol + 2 S-adenosyl-L-methionine + H2O = dimethylarsinous acid + 2 [thioredoxin]-disulfide + 3 glutathione + 2 S-adenosyl-L-homocysteine + 2 H(+)</text>
        <dbReference type="Rhea" id="RHEA:69464"/>
        <dbReference type="Rhea" id="RHEA-COMP:10698"/>
        <dbReference type="Rhea" id="RHEA-COMP:10700"/>
        <dbReference type="ChEBI" id="CHEBI:15377"/>
        <dbReference type="ChEBI" id="CHEBI:15378"/>
        <dbReference type="ChEBI" id="CHEBI:23808"/>
        <dbReference type="ChEBI" id="CHEBI:29950"/>
        <dbReference type="ChEBI" id="CHEBI:50058"/>
        <dbReference type="ChEBI" id="CHEBI:57856"/>
        <dbReference type="ChEBI" id="CHEBI:57925"/>
        <dbReference type="ChEBI" id="CHEBI:59789"/>
        <dbReference type="ChEBI" id="CHEBI:183640"/>
        <dbReference type="EC" id="2.1.1.137"/>
    </reaction>
</comment>
<dbReference type="GO" id="GO:0032259">
    <property type="term" value="P:methylation"/>
    <property type="evidence" value="ECO:0007669"/>
    <property type="project" value="UniProtKB-KW"/>
</dbReference>
<dbReference type="SUPFAM" id="SSF53335">
    <property type="entry name" value="S-adenosyl-L-methionine-dependent methyltransferases"/>
    <property type="match status" value="1"/>
</dbReference>
<dbReference type="CDD" id="cd02440">
    <property type="entry name" value="AdoMet_MTases"/>
    <property type="match status" value="1"/>
</dbReference>
<gene>
    <name evidence="10" type="primary">arsM_1</name>
    <name evidence="10" type="ORF">DPBNPPHM_00380</name>
</gene>
<comment type="catalytic activity">
    <reaction evidence="6">
        <text>arsenic triglutathione + [thioredoxin]-dithiol + S-adenosyl-L-methionine + 2 H2O = methylarsonous acid + [thioredoxin]-disulfide + 3 glutathione + S-adenosyl-L-homocysteine + H(+)</text>
        <dbReference type="Rhea" id="RHEA:69460"/>
        <dbReference type="Rhea" id="RHEA-COMP:10698"/>
        <dbReference type="Rhea" id="RHEA-COMP:10700"/>
        <dbReference type="ChEBI" id="CHEBI:15377"/>
        <dbReference type="ChEBI" id="CHEBI:15378"/>
        <dbReference type="ChEBI" id="CHEBI:17826"/>
        <dbReference type="ChEBI" id="CHEBI:29950"/>
        <dbReference type="ChEBI" id="CHEBI:50058"/>
        <dbReference type="ChEBI" id="CHEBI:57856"/>
        <dbReference type="ChEBI" id="CHEBI:57925"/>
        <dbReference type="ChEBI" id="CHEBI:59789"/>
        <dbReference type="ChEBI" id="CHEBI:183640"/>
        <dbReference type="EC" id="2.1.1.137"/>
    </reaction>
</comment>
<keyword evidence="10" id="KW-0489">Methyltransferase</keyword>
<evidence type="ECO:0000313" key="11">
    <source>
        <dbReference type="Proteomes" id="UP000434580"/>
    </source>
</evidence>
<evidence type="ECO:0000256" key="8">
    <source>
        <dbReference type="ARBA" id="ARBA00048428"/>
    </source>
</evidence>